<dbReference type="Proteomes" id="UP000273044">
    <property type="component" value="Chromosome"/>
</dbReference>
<dbReference type="InterPro" id="IPR052345">
    <property type="entry name" value="Rad_response_metalloprotease"/>
</dbReference>
<evidence type="ECO:0000256" key="1">
    <source>
        <dbReference type="ARBA" id="ARBA00007227"/>
    </source>
</evidence>
<comment type="similarity">
    <text evidence="1">Belongs to the short-chain fatty acyl-CoA assimilation regulator (ScfR) family.</text>
</comment>
<dbReference type="InterPro" id="IPR010982">
    <property type="entry name" value="Lambda_DNA-bd_dom_sf"/>
</dbReference>
<name>A0A448N2V7_9ACTN</name>
<proteinExistence type="inferred from homology"/>
<dbReference type="CDD" id="cd00093">
    <property type="entry name" value="HTH_XRE"/>
    <property type="match status" value="1"/>
</dbReference>
<dbReference type="Gene3D" id="1.10.10.2910">
    <property type="match status" value="1"/>
</dbReference>
<reference evidence="3 4" key="1">
    <citation type="submission" date="2018-12" db="EMBL/GenBank/DDBJ databases">
        <authorList>
            <consortium name="Pathogen Informatics"/>
        </authorList>
    </citation>
    <scope>NUCLEOTIDE SEQUENCE [LARGE SCALE GENOMIC DNA]</scope>
    <source>
        <strain evidence="3 4">NCTC12967</strain>
    </source>
</reference>
<dbReference type="RefSeq" id="WP_082793895.1">
    <property type="nucleotide sequence ID" value="NZ_CAJZDL010000023.1"/>
</dbReference>
<feature type="domain" description="HTH cro/C1-type" evidence="2">
    <location>
        <begin position="7"/>
        <end position="61"/>
    </location>
</feature>
<dbReference type="SUPFAM" id="SSF47413">
    <property type="entry name" value="lambda repressor-like DNA-binding domains"/>
    <property type="match status" value="1"/>
</dbReference>
<evidence type="ECO:0000313" key="4">
    <source>
        <dbReference type="Proteomes" id="UP000273044"/>
    </source>
</evidence>
<evidence type="ECO:0000313" key="3">
    <source>
        <dbReference type="EMBL" id="VEH71706.1"/>
    </source>
</evidence>
<sequence length="355" mass="38274">MGVEERVRQLIKEAGLTQMEFGARVGIEKTKLSKSLAGSRRFTSLELALVAEQGGVTVDWLLTGAEAGFAAAARTGADGVSAGAALSRARELTNLRDALEGFGFPQQIRFEAGDLKGNRWVLQGIGLAKRLRRSFRSPVEQAANLAALIETDLGVDVAIQPLGQLDGLAAATGSARLILAATSTVPARQRFTLAHELGHLAASDDQQLHTDENVYTRGGEGEMRANAFAAELLMPEAALADRVHRGSLWFEELVWELQVSPTALAHRLGNLKLIDGTERNRLLAVEMDRVIETLGRQQDYAARVAEASQPRIPALLLRDLLAAHRKGHITLRPVAALMGMSTNDLRAQLAKSEGE</sequence>
<dbReference type="PANTHER" id="PTHR43236:SF1">
    <property type="entry name" value="BLL7220 PROTEIN"/>
    <property type="match status" value="1"/>
</dbReference>
<dbReference type="GO" id="GO:0003677">
    <property type="term" value="F:DNA binding"/>
    <property type="evidence" value="ECO:0007669"/>
    <property type="project" value="InterPro"/>
</dbReference>
<dbReference type="InterPro" id="IPR010359">
    <property type="entry name" value="IrrE_HExxH"/>
</dbReference>
<dbReference type="PANTHER" id="PTHR43236">
    <property type="entry name" value="ANTITOXIN HIGA1"/>
    <property type="match status" value="1"/>
</dbReference>
<accession>A0A448N2V7</accession>
<dbReference type="Gene3D" id="1.10.260.40">
    <property type="entry name" value="lambda repressor-like DNA-binding domains"/>
    <property type="match status" value="1"/>
</dbReference>
<dbReference type="Pfam" id="PF06114">
    <property type="entry name" value="Peptidase_M78"/>
    <property type="match status" value="1"/>
</dbReference>
<dbReference type="SMART" id="SM00530">
    <property type="entry name" value="HTH_XRE"/>
    <property type="match status" value="1"/>
</dbReference>
<keyword evidence="4" id="KW-1185">Reference proteome</keyword>
<protein>
    <submittedName>
        <fullName evidence="3">Predicted transcriptional regulator</fullName>
    </submittedName>
</protein>
<gene>
    <name evidence="3" type="ORF">NCTC12967_03033</name>
</gene>
<dbReference type="GeneID" id="64408432"/>
<dbReference type="PROSITE" id="PS50943">
    <property type="entry name" value="HTH_CROC1"/>
    <property type="match status" value="1"/>
</dbReference>
<evidence type="ECO:0000259" key="2">
    <source>
        <dbReference type="PROSITE" id="PS50943"/>
    </source>
</evidence>
<dbReference type="AlphaFoldDB" id="A0A448N2V7"/>
<dbReference type="EMBL" id="LR134406">
    <property type="protein sequence ID" value="VEH71706.1"/>
    <property type="molecule type" value="Genomic_DNA"/>
</dbReference>
<dbReference type="InterPro" id="IPR001387">
    <property type="entry name" value="Cro/C1-type_HTH"/>
</dbReference>
<organism evidence="3 4">
    <name type="scientific">Arachnia propionica</name>
    <dbReference type="NCBI Taxonomy" id="1750"/>
    <lineage>
        <taxon>Bacteria</taxon>
        <taxon>Bacillati</taxon>
        <taxon>Actinomycetota</taxon>
        <taxon>Actinomycetes</taxon>
        <taxon>Propionibacteriales</taxon>
        <taxon>Propionibacteriaceae</taxon>
        <taxon>Arachnia</taxon>
    </lineage>
</organism>